<feature type="domain" description="DNA2/NAM7 helicase helicase" evidence="1">
    <location>
        <begin position="696"/>
        <end position="779"/>
    </location>
</feature>
<evidence type="ECO:0000259" key="1">
    <source>
        <dbReference type="Pfam" id="PF13086"/>
    </source>
</evidence>
<dbReference type="Gene3D" id="3.90.320.10">
    <property type="match status" value="1"/>
</dbReference>
<keyword evidence="3" id="KW-0347">Helicase</keyword>
<comment type="caution">
    <text evidence="3">The sequence shown here is derived from an EMBL/GenBank/DDBJ whole genome shotgun (WGS) entry which is preliminary data.</text>
</comment>
<dbReference type="Pfam" id="PF13087">
    <property type="entry name" value="AAA_12"/>
    <property type="match status" value="1"/>
</dbReference>
<evidence type="ECO:0000313" key="3">
    <source>
        <dbReference type="EMBL" id="KZE78702.1"/>
    </source>
</evidence>
<dbReference type="PANTHER" id="PTHR10887:SF495">
    <property type="entry name" value="HELICASE SENATAXIN ISOFORM X1-RELATED"/>
    <property type="match status" value="1"/>
</dbReference>
<dbReference type="InterPro" id="IPR041677">
    <property type="entry name" value="DNA2/NAM7_AAA_11"/>
</dbReference>
<dbReference type="CDD" id="cd18808">
    <property type="entry name" value="SF1_C_Upf1"/>
    <property type="match status" value="1"/>
</dbReference>
<feature type="domain" description="DNA2/NAM7 helicase helicase" evidence="1">
    <location>
        <begin position="795"/>
        <end position="882"/>
    </location>
</feature>
<keyword evidence="3" id="KW-0547">Nucleotide-binding</keyword>
<feature type="domain" description="DNA2/NAM7 helicase-like C-terminal" evidence="2">
    <location>
        <begin position="905"/>
        <end position="1130"/>
    </location>
</feature>
<dbReference type="SUPFAM" id="SSF52540">
    <property type="entry name" value="P-loop containing nucleoside triphosphate hydrolases"/>
    <property type="match status" value="1"/>
</dbReference>
<dbReference type="Proteomes" id="UP000076630">
    <property type="component" value="Unassembled WGS sequence"/>
</dbReference>
<gene>
    <name evidence="3" type="ORF">AV926_12035</name>
</gene>
<reference evidence="3 4" key="1">
    <citation type="submission" date="2016-01" db="EMBL/GenBank/DDBJ databases">
        <title>Whole genome sequencing of Myroides marinus L41.</title>
        <authorList>
            <person name="Hong K.W."/>
        </authorList>
    </citation>
    <scope>NUCLEOTIDE SEQUENCE [LARGE SCALE GENOMIC DNA]</scope>
    <source>
        <strain evidence="3 4">L41</strain>
    </source>
</reference>
<dbReference type="GO" id="GO:0004386">
    <property type="term" value="F:helicase activity"/>
    <property type="evidence" value="ECO:0007669"/>
    <property type="project" value="UniProtKB-KW"/>
</dbReference>
<dbReference type="PANTHER" id="PTHR10887">
    <property type="entry name" value="DNA2/NAM7 HELICASE FAMILY"/>
    <property type="match status" value="1"/>
</dbReference>
<dbReference type="InterPro" id="IPR045055">
    <property type="entry name" value="DNA2/NAM7-like"/>
</dbReference>
<name>A0A165R4M7_9FLAO</name>
<organism evidence="3 4">
    <name type="scientific">Myroides marinus</name>
    <dbReference type="NCBI Taxonomy" id="703342"/>
    <lineage>
        <taxon>Bacteria</taxon>
        <taxon>Pseudomonadati</taxon>
        <taxon>Bacteroidota</taxon>
        <taxon>Flavobacteriia</taxon>
        <taxon>Flavobacteriales</taxon>
        <taxon>Flavobacteriaceae</taxon>
        <taxon>Myroides</taxon>
    </lineage>
</organism>
<dbReference type="InterPro" id="IPR041679">
    <property type="entry name" value="DNA2/NAM7-like_C"/>
</dbReference>
<dbReference type="InterPro" id="IPR011604">
    <property type="entry name" value="PDDEXK-like_dom_sf"/>
</dbReference>
<keyword evidence="3" id="KW-0067">ATP-binding</keyword>
<accession>A0A165R4M7</accession>
<evidence type="ECO:0000259" key="2">
    <source>
        <dbReference type="Pfam" id="PF13087"/>
    </source>
</evidence>
<protein>
    <submittedName>
        <fullName evidence="3">DNA helicase</fullName>
    </submittedName>
</protein>
<keyword evidence="4" id="KW-1185">Reference proteome</keyword>
<dbReference type="InterPro" id="IPR027417">
    <property type="entry name" value="P-loop_NTPase"/>
</dbReference>
<dbReference type="RefSeq" id="WP_038987688.1">
    <property type="nucleotide sequence ID" value="NZ_JACAJN010000004.1"/>
</dbReference>
<dbReference type="AlphaFoldDB" id="A0A165R4M7"/>
<proteinExistence type="predicted"/>
<dbReference type="InterPro" id="IPR047187">
    <property type="entry name" value="SF1_C_Upf1"/>
</dbReference>
<dbReference type="EMBL" id="LQNU01000063">
    <property type="protein sequence ID" value="KZE78702.1"/>
    <property type="molecule type" value="Genomic_DNA"/>
</dbReference>
<dbReference type="Gene3D" id="3.40.50.300">
    <property type="entry name" value="P-loop containing nucleotide triphosphate hydrolases"/>
    <property type="match status" value="2"/>
</dbReference>
<keyword evidence="3" id="KW-0378">Hydrolase</keyword>
<dbReference type="OrthoDB" id="9757917at2"/>
<evidence type="ECO:0000313" key="4">
    <source>
        <dbReference type="Proteomes" id="UP000076630"/>
    </source>
</evidence>
<dbReference type="Pfam" id="PF13086">
    <property type="entry name" value="AAA_11"/>
    <property type="match status" value="2"/>
</dbReference>
<sequence length="1158" mass="133039">MLDNNYTSIYFSSLVDIIKNGDLTTRSRYRLLRQLLEKVCKYVVRDEVVQFSNLFSRLTFICNRYKASRVIHNFRMVSNDLLKHDSADLEQYFATYWMDVNDFISYVFSVPVPDQNRGFYPFPIKRLELKHSEFEYIIDRLRVSVVDIKENILYCVEENSDRGEHIKVQINEEGTNELFSSIDRVWDGAILHLINVGVDEHLIYHPKIFVLEPDYLIDVSAIAECFQDYGTSSLGFIKSKFDEIPNNKHLLLGNFANAVMDELVGAADASGVTFNTVFVKHFESYPFEHTACPDILDIKQFKQYELDCETHFNTIKRVYLEEFVHYGIASEGDINLEPSFMCNVYGVQGRLDLLHSVKKDELKTTIVELKSGSTVYPDDGVSVKPNHTVQLYLYHLMLSVVNNIPYRDIGNEKYLNGFIFYSKSRTNSLRKDHINLRRVQQICELRNRIVLNEQVLKSDDLGRVGALLDFISGENIVRAPNLNTRFKELLYKQIKGFTEVLDKCSELERTYFYSFVSFIAREQYISKLGAGEYEGSHGLASLWIDSAEVKKDKYSILCDLVISENRISEEEKLIVFKRTLVDDFVNFRVGDVCVLYPRNDESDTAVKHQIFKCTIQNITKETVTVVFRHKQSSIAYFSQYRLWALERDSMDASFTSMYKSLYAFMSAPKSKRDVILNVLPPRQGIDYGFYKPTLSVEQNRILNNTLSTEDYFVLNGPPGTGKTSHIIKELVEELYKNTNQNILLLAYTNKAVDELCGAVTDALVDVATVDKFVRIGNPLSSDSRYEGNLINTIIKRESDALELSGRKFTRNVLSNIIRNNRVFLSTVATMSSKNDVFKLKNFDTVIIDEASQILEPQIIGLLPKCRRFIMIGDHKQLPAIVVQSDALSKTNNPLLEQIRLADRRNSLFERLYNFCEANRLDYAHDTLTYQGRMHREIAAFPNVAFYEGKLKEAFTLENLTVEAKAGLSRQVAPLELKSMENDRLSEVLAKKRLVFINVEEYQAGQQKKTSESEADLIIKILQKVEQLYELNGREINLRKQVGIIAPFKNQIALIKNKLEGSGISNHEDIVVDTVERFQGGQRDIILYSFTINEIIQLDGVVSLNDDKTVDRKLNVALTRAKEQMIILGNAEVLSYNPLYKDMIMHIREVGGYFDLDSL</sequence>